<dbReference type="PANTHER" id="PTHR46383">
    <property type="entry name" value="ASPARTATE AMINOTRANSFERASE"/>
    <property type="match status" value="1"/>
</dbReference>
<evidence type="ECO:0000259" key="8">
    <source>
        <dbReference type="Pfam" id="PF00155"/>
    </source>
</evidence>
<proteinExistence type="inferred from homology"/>
<feature type="domain" description="Aminotransferase class I/classII large" evidence="8">
    <location>
        <begin position="34"/>
        <end position="382"/>
    </location>
</feature>
<accession>A0ABU2HWC1</accession>
<evidence type="ECO:0000256" key="4">
    <source>
        <dbReference type="ARBA" id="ARBA00022576"/>
    </source>
</evidence>
<keyword evidence="5" id="KW-0808">Transferase</keyword>
<evidence type="ECO:0000256" key="6">
    <source>
        <dbReference type="ARBA" id="ARBA00022898"/>
    </source>
</evidence>
<evidence type="ECO:0000256" key="5">
    <source>
        <dbReference type="ARBA" id="ARBA00022679"/>
    </source>
</evidence>
<keyword evidence="10" id="KW-1185">Reference proteome</keyword>
<dbReference type="InterPro" id="IPR050596">
    <property type="entry name" value="AspAT/PAT-like"/>
</dbReference>
<keyword evidence="6" id="KW-0663">Pyridoxal phosphate</keyword>
<dbReference type="EC" id="2.6.1.1" evidence="3"/>
<dbReference type="InterPro" id="IPR004839">
    <property type="entry name" value="Aminotransferase_I/II_large"/>
</dbReference>
<gene>
    <name evidence="9" type="ORF">RGQ15_17325</name>
</gene>
<name>A0ABU2HWC1_9RHOB</name>
<dbReference type="EMBL" id="JAVQLW010000003">
    <property type="protein sequence ID" value="MDS9469326.1"/>
    <property type="molecule type" value="Genomic_DNA"/>
</dbReference>
<sequence>MRYASVTERLKDLGSGKWTLHMRGREMAGQGLPVIELTIGEPDLPPDPRLIDACERALQNGRVRYSNGRGETSVIDALAAKYSRRSGREVSRGNVLCFPGTQTALSVVLAGLVEAGDKVLVPDPYYATYEAVIRAPGAEVAPVKLRKDQRFHLRAEDLEAAITADCRALLLNNPHNPTGAVLSRDEIAAIGEICRKHDLWIISDEVYEQLVFDGEFVSPFDLPELADRTIVTSSISKSHAAPGFRSGWAIGPTEFCDRLLPLSESMLFGGQPFIADMTAFALSNDLPTARMMCEQYSRRAGLVVEMLAGVEGLEPLTPDAGMFILIDVAGTSLSGEEFASRLLEEQLVSVMPGASFGVEAASYIRLSLTVPDERLAEACDRIAHFASVLAGRGEIRRNETEQSLHSA</sequence>
<protein>
    <recommendedName>
        <fullName evidence="3">aspartate transaminase</fullName>
        <ecNumber evidence="3">2.6.1.1</ecNumber>
    </recommendedName>
</protein>
<dbReference type="Gene3D" id="3.40.640.10">
    <property type="entry name" value="Type I PLP-dependent aspartate aminotransferase-like (Major domain)"/>
    <property type="match status" value="1"/>
</dbReference>
<dbReference type="GO" id="GO:0008483">
    <property type="term" value="F:transaminase activity"/>
    <property type="evidence" value="ECO:0007669"/>
    <property type="project" value="UniProtKB-KW"/>
</dbReference>
<dbReference type="RefSeq" id="WP_311161921.1">
    <property type="nucleotide sequence ID" value="NZ_JAVQLW010000003.1"/>
</dbReference>
<organism evidence="9 10">
    <name type="scientific">Paracoccus aurantius</name>
    <dbReference type="NCBI Taxonomy" id="3073814"/>
    <lineage>
        <taxon>Bacteria</taxon>
        <taxon>Pseudomonadati</taxon>
        <taxon>Pseudomonadota</taxon>
        <taxon>Alphaproteobacteria</taxon>
        <taxon>Rhodobacterales</taxon>
        <taxon>Paracoccaceae</taxon>
        <taxon>Paracoccus</taxon>
    </lineage>
</organism>
<reference evidence="10" key="1">
    <citation type="submission" date="2023-07" db="EMBL/GenBank/DDBJ databases">
        <title>Paracoccus sp. MBLB3053 whole genome sequence.</title>
        <authorList>
            <person name="Hwang C.Y."/>
            <person name="Cho E.-S."/>
            <person name="Seo M.-J."/>
        </authorList>
    </citation>
    <scope>NUCLEOTIDE SEQUENCE [LARGE SCALE GENOMIC DNA]</scope>
    <source>
        <strain evidence="10">MBLB3053</strain>
    </source>
</reference>
<dbReference type="Proteomes" id="UP001269144">
    <property type="component" value="Unassembled WGS sequence"/>
</dbReference>
<evidence type="ECO:0000313" key="10">
    <source>
        <dbReference type="Proteomes" id="UP001269144"/>
    </source>
</evidence>
<comment type="cofactor">
    <cofactor evidence="1">
        <name>pyridoxal 5'-phosphate</name>
        <dbReference type="ChEBI" id="CHEBI:597326"/>
    </cofactor>
</comment>
<dbReference type="PANTHER" id="PTHR46383:SF1">
    <property type="entry name" value="ASPARTATE AMINOTRANSFERASE"/>
    <property type="match status" value="1"/>
</dbReference>
<dbReference type="InterPro" id="IPR015424">
    <property type="entry name" value="PyrdxlP-dep_Trfase"/>
</dbReference>
<comment type="similarity">
    <text evidence="2">Belongs to the class-I pyridoxal-phosphate-dependent aminotransferase family.</text>
</comment>
<comment type="catalytic activity">
    <reaction evidence="7">
        <text>L-aspartate + 2-oxoglutarate = oxaloacetate + L-glutamate</text>
        <dbReference type="Rhea" id="RHEA:21824"/>
        <dbReference type="ChEBI" id="CHEBI:16452"/>
        <dbReference type="ChEBI" id="CHEBI:16810"/>
        <dbReference type="ChEBI" id="CHEBI:29985"/>
        <dbReference type="ChEBI" id="CHEBI:29991"/>
        <dbReference type="EC" id="2.6.1.1"/>
    </reaction>
</comment>
<evidence type="ECO:0000256" key="3">
    <source>
        <dbReference type="ARBA" id="ARBA00012753"/>
    </source>
</evidence>
<dbReference type="InterPro" id="IPR015421">
    <property type="entry name" value="PyrdxlP-dep_Trfase_major"/>
</dbReference>
<dbReference type="InterPro" id="IPR015422">
    <property type="entry name" value="PyrdxlP-dep_Trfase_small"/>
</dbReference>
<evidence type="ECO:0000256" key="1">
    <source>
        <dbReference type="ARBA" id="ARBA00001933"/>
    </source>
</evidence>
<evidence type="ECO:0000256" key="7">
    <source>
        <dbReference type="ARBA" id="ARBA00049185"/>
    </source>
</evidence>
<evidence type="ECO:0000313" key="9">
    <source>
        <dbReference type="EMBL" id="MDS9469326.1"/>
    </source>
</evidence>
<dbReference type="CDD" id="cd00609">
    <property type="entry name" value="AAT_like"/>
    <property type="match status" value="1"/>
</dbReference>
<dbReference type="Gene3D" id="3.90.1150.10">
    <property type="entry name" value="Aspartate Aminotransferase, domain 1"/>
    <property type="match status" value="1"/>
</dbReference>
<dbReference type="Pfam" id="PF00155">
    <property type="entry name" value="Aminotran_1_2"/>
    <property type="match status" value="1"/>
</dbReference>
<keyword evidence="4 9" id="KW-0032">Aminotransferase</keyword>
<evidence type="ECO:0000256" key="2">
    <source>
        <dbReference type="ARBA" id="ARBA00007441"/>
    </source>
</evidence>
<dbReference type="SUPFAM" id="SSF53383">
    <property type="entry name" value="PLP-dependent transferases"/>
    <property type="match status" value="1"/>
</dbReference>
<comment type="caution">
    <text evidence="9">The sequence shown here is derived from an EMBL/GenBank/DDBJ whole genome shotgun (WGS) entry which is preliminary data.</text>
</comment>